<reference evidence="3" key="1">
    <citation type="journal article" date="2019" name="Int. J. Syst. Evol. Microbiol.">
        <title>The Global Catalogue of Microorganisms (GCM) 10K type strain sequencing project: providing services to taxonomists for standard genome sequencing and annotation.</title>
        <authorList>
            <consortium name="The Broad Institute Genomics Platform"/>
            <consortium name="The Broad Institute Genome Sequencing Center for Infectious Disease"/>
            <person name="Wu L."/>
            <person name="Ma J."/>
        </authorList>
    </citation>
    <scope>NUCLEOTIDE SEQUENCE [LARGE SCALE GENOMIC DNA]</scope>
    <source>
        <strain evidence="3">PCU 280</strain>
    </source>
</reference>
<feature type="transmembrane region" description="Helical" evidence="1">
    <location>
        <begin position="26"/>
        <end position="43"/>
    </location>
</feature>
<accession>A0ABW1V4M1</accession>
<sequence>MWKLVIVILVALFSFSFDWIQNGMKLRFAILPLGVWLLYWVCKGREGRWQRYRKFAWLGFWSNYMILAATLLAMPLHSVIYPKDNPATYVSNVRHAKVIAIHPSASSEVSLDVDSLKQQLSSMESSPILSDQWYLNIITSVQAGMEVQEKFPYMLTGVQPKWGSGLSSVMYVEDDGKGLLITLHDQQLYYRVENSLLEEAIMQ</sequence>
<gene>
    <name evidence="2" type="ORF">ACFP56_09250</name>
</gene>
<dbReference type="RefSeq" id="WP_379233624.1">
    <property type="nucleotide sequence ID" value="NZ_JBHSTE010000003.1"/>
</dbReference>
<protein>
    <submittedName>
        <fullName evidence="2">Uncharacterized protein</fullName>
    </submittedName>
</protein>
<keyword evidence="1" id="KW-1133">Transmembrane helix</keyword>
<dbReference type="EMBL" id="JBHSTE010000003">
    <property type="protein sequence ID" value="MFC6332806.1"/>
    <property type="molecule type" value="Genomic_DNA"/>
</dbReference>
<feature type="transmembrane region" description="Helical" evidence="1">
    <location>
        <begin position="55"/>
        <end position="76"/>
    </location>
</feature>
<proteinExistence type="predicted"/>
<keyword evidence="3" id="KW-1185">Reference proteome</keyword>
<evidence type="ECO:0000313" key="3">
    <source>
        <dbReference type="Proteomes" id="UP001596233"/>
    </source>
</evidence>
<keyword evidence="1" id="KW-0472">Membrane</keyword>
<comment type="caution">
    <text evidence="2">The sequence shown here is derived from an EMBL/GenBank/DDBJ whole genome shotgun (WGS) entry which is preliminary data.</text>
</comment>
<keyword evidence="1" id="KW-0812">Transmembrane</keyword>
<evidence type="ECO:0000313" key="2">
    <source>
        <dbReference type="EMBL" id="MFC6332806.1"/>
    </source>
</evidence>
<name>A0ABW1V4M1_9BACL</name>
<dbReference type="Proteomes" id="UP001596233">
    <property type="component" value="Unassembled WGS sequence"/>
</dbReference>
<evidence type="ECO:0000256" key="1">
    <source>
        <dbReference type="SAM" id="Phobius"/>
    </source>
</evidence>
<organism evidence="2 3">
    <name type="scientific">Paenibacillus septentrionalis</name>
    <dbReference type="NCBI Taxonomy" id="429342"/>
    <lineage>
        <taxon>Bacteria</taxon>
        <taxon>Bacillati</taxon>
        <taxon>Bacillota</taxon>
        <taxon>Bacilli</taxon>
        <taxon>Bacillales</taxon>
        <taxon>Paenibacillaceae</taxon>
        <taxon>Paenibacillus</taxon>
    </lineage>
</organism>